<protein>
    <submittedName>
        <fullName evidence="1">Uncharacterized protein</fullName>
    </submittedName>
</protein>
<evidence type="ECO:0000313" key="2">
    <source>
        <dbReference type="Proteomes" id="UP000006201"/>
    </source>
</evidence>
<dbReference type="EMBL" id="AAOH01000002">
    <property type="protein sequence ID" value="EAR29733.1"/>
    <property type="molecule type" value="Genomic_DNA"/>
</dbReference>
<gene>
    <name evidence="1" type="ORF">PTD2_12974</name>
</gene>
<dbReference type="Proteomes" id="UP000006201">
    <property type="component" value="Unassembled WGS sequence"/>
</dbReference>
<dbReference type="HOGENOM" id="CLU_2357605_0_0_6"/>
<keyword evidence="2" id="KW-1185">Reference proteome</keyword>
<dbReference type="AlphaFoldDB" id="A4C6X9"/>
<organism evidence="1 2">
    <name type="scientific">Pseudoalteromonas tunicata D2</name>
    <dbReference type="NCBI Taxonomy" id="87626"/>
    <lineage>
        <taxon>Bacteria</taxon>
        <taxon>Pseudomonadati</taxon>
        <taxon>Pseudomonadota</taxon>
        <taxon>Gammaproteobacteria</taxon>
        <taxon>Alteromonadales</taxon>
        <taxon>Pseudoalteromonadaceae</taxon>
        <taxon>Pseudoalteromonas</taxon>
    </lineage>
</organism>
<dbReference type="OrthoDB" id="6293449at2"/>
<dbReference type="RefSeq" id="WP_009837607.1">
    <property type="nucleotide sequence ID" value="NZ_AAOH01000002.1"/>
</dbReference>
<proteinExistence type="predicted"/>
<comment type="caution">
    <text evidence="1">The sequence shown here is derived from an EMBL/GenBank/DDBJ whole genome shotgun (WGS) entry which is preliminary data.</text>
</comment>
<sequence>MSQLINQIFEIETLTLNAHYRNRFVQAATQSDSMVAIDEQLFDDIKRALIDSVVTQVSINTVQGFDLQPPQLIICQHGLSGLEKKQLWQKLSDIQK</sequence>
<accession>A4C6X9</accession>
<evidence type="ECO:0000313" key="1">
    <source>
        <dbReference type="EMBL" id="EAR29733.1"/>
    </source>
</evidence>
<reference evidence="1 2" key="1">
    <citation type="submission" date="2006-02" db="EMBL/GenBank/DDBJ databases">
        <authorList>
            <person name="Moran M.A."/>
            <person name="Kjelleberg S."/>
            <person name="Egan S."/>
            <person name="Saunders N."/>
            <person name="Thomas T."/>
            <person name="Ferriera S."/>
            <person name="Johnson J."/>
            <person name="Kravitz S."/>
            <person name="Halpern A."/>
            <person name="Remington K."/>
            <person name="Beeson K."/>
            <person name="Tran B."/>
            <person name="Rogers Y.-H."/>
            <person name="Friedman R."/>
            <person name="Venter J.C."/>
        </authorList>
    </citation>
    <scope>NUCLEOTIDE SEQUENCE [LARGE SCALE GENOMIC DNA]</scope>
    <source>
        <strain evidence="1 2">D2</strain>
    </source>
</reference>
<name>A4C6X9_9GAMM</name>